<sequence>MFATIVKFSTIAGFALAVQQPLIPENAAEGSSQFSIGYYSLTMPARVEHVEGFAKRHNITMNIVPGVVAKDLNETELQQTGQIRMHYCPPTIAVALAMGHRNALKAFLDSDHEFGLVFEDDVVVSDNQKKLKAYGDRPLVAVLESLAATHKDQGWDYLNLGRCIDHCETQVKLVETLEGTKSVSLVDSGNPMCANAYMVTRKGAKNLIANTWPFYAPWDVMPMLMHRASSIGEFRMYSTTPRLFDQDRENQEDGFHSDKNPECCTKMANRFIGDSVSIISKYSMVWGVQNLLSWQVDDIKCPAFVEGYDESEEFSCTV</sequence>
<reference evidence="3" key="1">
    <citation type="submission" date="2021-01" db="EMBL/GenBank/DDBJ databases">
        <authorList>
            <person name="Corre E."/>
            <person name="Pelletier E."/>
            <person name="Niang G."/>
            <person name="Scheremetjew M."/>
            <person name="Finn R."/>
            <person name="Kale V."/>
            <person name="Holt S."/>
            <person name="Cochrane G."/>
            <person name="Meng A."/>
            <person name="Brown T."/>
            <person name="Cohen L."/>
        </authorList>
    </citation>
    <scope>NUCLEOTIDE SEQUENCE</scope>
    <source>
        <strain evidence="3">CCMP622</strain>
    </source>
</reference>
<evidence type="ECO:0000256" key="1">
    <source>
        <dbReference type="SAM" id="SignalP"/>
    </source>
</evidence>
<feature type="signal peptide" evidence="1">
    <location>
        <begin position="1"/>
        <end position="17"/>
    </location>
</feature>
<organism evidence="3">
    <name type="scientific">Lotharella oceanica</name>
    <dbReference type="NCBI Taxonomy" id="641309"/>
    <lineage>
        <taxon>Eukaryota</taxon>
        <taxon>Sar</taxon>
        <taxon>Rhizaria</taxon>
        <taxon>Cercozoa</taxon>
        <taxon>Chlorarachniophyceae</taxon>
        <taxon>Lotharella</taxon>
    </lineage>
</organism>
<dbReference type="InterPro" id="IPR002654">
    <property type="entry name" value="Glyco_trans_25"/>
</dbReference>
<dbReference type="AlphaFoldDB" id="A0A7S2TLJ6"/>
<dbReference type="Pfam" id="PF01755">
    <property type="entry name" value="Glyco_transf_25"/>
    <property type="match status" value="1"/>
</dbReference>
<name>A0A7S2TLJ6_9EUKA</name>
<protein>
    <recommendedName>
        <fullName evidence="2">Glycosyl transferase family 25 domain-containing protein</fullName>
    </recommendedName>
</protein>
<keyword evidence="1" id="KW-0732">Signal</keyword>
<accession>A0A7S2TLJ6</accession>
<dbReference type="EMBL" id="HBHP01010345">
    <property type="protein sequence ID" value="CAD9756821.1"/>
    <property type="molecule type" value="Transcribed_RNA"/>
</dbReference>
<feature type="chain" id="PRO_5030550105" description="Glycosyl transferase family 25 domain-containing protein" evidence="1">
    <location>
        <begin position="18"/>
        <end position="318"/>
    </location>
</feature>
<feature type="domain" description="Glycosyl transferase family 25" evidence="2">
    <location>
        <begin position="45"/>
        <end position="220"/>
    </location>
</feature>
<proteinExistence type="predicted"/>
<evidence type="ECO:0000259" key="2">
    <source>
        <dbReference type="Pfam" id="PF01755"/>
    </source>
</evidence>
<evidence type="ECO:0000313" key="3">
    <source>
        <dbReference type="EMBL" id="CAD9756821.1"/>
    </source>
</evidence>
<gene>
    <name evidence="3" type="ORF">LSP00402_LOCUS6380</name>
</gene>